<proteinExistence type="predicted"/>
<protein>
    <recommendedName>
        <fullName evidence="1">T6SS Phospholipase effector Tle1-like catalytic domain-containing protein</fullName>
    </recommendedName>
</protein>
<dbReference type="Proteomes" id="UP001465976">
    <property type="component" value="Unassembled WGS sequence"/>
</dbReference>
<evidence type="ECO:0000313" key="3">
    <source>
        <dbReference type="Proteomes" id="UP001465976"/>
    </source>
</evidence>
<reference evidence="2 3" key="1">
    <citation type="submission" date="2024-02" db="EMBL/GenBank/DDBJ databases">
        <title>A draft genome for the cacao thread blight pathogen Marasmius crinis-equi.</title>
        <authorList>
            <person name="Cohen S.P."/>
            <person name="Baruah I.K."/>
            <person name="Amoako-Attah I."/>
            <person name="Bukari Y."/>
            <person name="Meinhardt L.W."/>
            <person name="Bailey B.A."/>
        </authorList>
    </citation>
    <scope>NUCLEOTIDE SEQUENCE [LARGE SCALE GENOMIC DNA]</scope>
    <source>
        <strain evidence="2 3">GH-76</strain>
    </source>
</reference>
<dbReference type="PANTHER" id="PTHR33840">
    <property type="match status" value="1"/>
</dbReference>
<evidence type="ECO:0000259" key="1">
    <source>
        <dbReference type="Pfam" id="PF09994"/>
    </source>
</evidence>
<organism evidence="2 3">
    <name type="scientific">Marasmius crinis-equi</name>
    <dbReference type="NCBI Taxonomy" id="585013"/>
    <lineage>
        <taxon>Eukaryota</taxon>
        <taxon>Fungi</taxon>
        <taxon>Dikarya</taxon>
        <taxon>Basidiomycota</taxon>
        <taxon>Agaricomycotina</taxon>
        <taxon>Agaricomycetes</taxon>
        <taxon>Agaricomycetidae</taxon>
        <taxon>Agaricales</taxon>
        <taxon>Marasmiineae</taxon>
        <taxon>Marasmiaceae</taxon>
        <taxon>Marasmius</taxon>
    </lineage>
</organism>
<dbReference type="InterPro" id="IPR018712">
    <property type="entry name" value="Tle1-like_cat"/>
</dbReference>
<feature type="domain" description="T6SS Phospholipase effector Tle1-like catalytic" evidence="1">
    <location>
        <begin position="23"/>
        <end position="181"/>
    </location>
</feature>
<gene>
    <name evidence="2" type="ORF">V5O48_009439</name>
</gene>
<keyword evidence="3" id="KW-1185">Reference proteome</keyword>
<dbReference type="EMBL" id="JBAHYK010000619">
    <property type="protein sequence ID" value="KAL0572524.1"/>
    <property type="molecule type" value="Genomic_DNA"/>
</dbReference>
<dbReference type="Pfam" id="PF09994">
    <property type="entry name" value="T6SS_Tle1-like_cat"/>
    <property type="match status" value="1"/>
</dbReference>
<accession>A0ABR3FBN1</accession>
<name>A0ABR3FBN1_9AGAR</name>
<comment type="caution">
    <text evidence="2">The sequence shown here is derived from an EMBL/GenBank/DDBJ whole genome shotgun (WGS) entry which is preliminary data.</text>
</comment>
<sequence>MAHKTLYVFCDGTGMDGSRGRPTKLDSLISSVLDLIRGNRKKLAQPHGGGSSGRSQALTNVLRLARSIKSHDEDGNEQIVFYQSGVGSETDFAGDPLRWETPLMRMWLRCTESSWGSLTLRKLDRSQRVLGLPLVRPLAGLVDLEAFANPLSAYFTASKIRDAYVFIAQNFEAGDQICLFGCVGVWNIVGFIFNTNNALNIADTSLPATVEVALHALSVQENREKFLPTLWTLPSGGLKPGQVQKQICMASTIYGNTSAEFN</sequence>
<evidence type="ECO:0000313" key="2">
    <source>
        <dbReference type="EMBL" id="KAL0572524.1"/>
    </source>
</evidence>
<dbReference type="PANTHER" id="PTHR33840:SF1">
    <property type="entry name" value="TLE1 PHOSPHOLIPASE DOMAIN-CONTAINING PROTEIN"/>
    <property type="match status" value="1"/>
</dbReference>